<keyword evidence="3" id="KW-1185">Reference proteome</keyword>
<accession>A0ABR3LM90</accession>
<dbReference type="Proteomes" id="UP001558613">
    <property type="component" value="Unassembled WGS sequence"/>
</dbReference>
<name>A0ABR3LM90_9TELE</name>
<proteinExistence type="predicted"/>
<keyword evidence="1" id="KW-1133">Transmembrane helix</keyword>
<evidence type="ECO:0000256" key="1">
    <source>
        <dbReference type="SAM" id="Phobius"/>
    </source>
</evidence>
<dbReference type="EMBL" id="JAYMGO010000021">
    <property type="protein sequence ID" value="KAL1253450.1"/>
    <property type="molecule type" value="Genomic_DNA"/>
</dbReference>
<keyword evidence="1" id="KW-0812">Transmembrane</keyword>
<protein>
    <submittedName>
        <fullName evidence="2">Uncharacterized protein</fullName>
    </submittedName>
</protein>
<gene>
    <name evidence="2" type="ORF">QQF64_018143</name>
</gene>
<feature type="transmembrane region" description="Helical" evidence="1">
    <location>
        <begin position="20"/>
        <end position="42"/>
    </location>
</feature>
<reference evidence="2 3" key="1">
    <citation type="submission" date="2023-09" db="EMBL/GenBank/DDBJ databases">
        <authorList>
            <person name="Wang M."/>
        </authorList>
    </citation>
    <scope>NUCLEOTIDE SEQUENCE [LARGE SCALE GENOMIC DNA]</scope>
    <source>
        <strain evidence="2">GT-2023</strain>
        <tissue evidence="2">Liver</tissue>
    </source>
</reference>
<evidence type="ECO:0000313" key="2">
    <source>
        <dbReference type="EMBL" id="KAL1253450.1"/>
    </source>
</evidence>
<organism evidence="2 3">
    <name type="scientific">Cirrhinus molitorella</name>
    <name type="common">mud carp</name>
    <dbReference type="NCBI Taxonomy" id="172907"/>
    <lineage>
        <taxon>Eukaryota</taxon>
        <taxon>Metazoa</taxon>
        <taxon>Chordata</taxon>
        <taxon>Craniata</taxon>
        <taxon>Vertebrata</taxon>
        <taxon>Euteleostomi</taxon>
        <taxon>Actinopterygii</taxon>
        <taxon>Neopterygii</taxon>
        <taxon>Teleostei</taxon>
        <taxon>Ostariophysi</taxon>
        <taxon>Cypriniformes</taxon>
        <taxon>Cyprinidae</taxon>
        <taxon>Labeoninae</taxon>
        <taxon>Labeonini</taxon>
        <taxon>Cirrhinus</taxon>
    </lineage>
</organism>
<sequence>MSGGHVRPAANILLVWREGWVGVNFCLVSLSLSLSPSLSFSFPDSRHTFCAKRNSSAYLSPPVALSLSLVRVHFHMFESEDSSLFPDTQRLLSKTQLRQQHLKVSNHYCLSLSLSLSVSH</sequence>
<keyword evidence="1" id="KW-0472">Membrane</keyword>
<comment type="caution">
    <text evidence="2">The sequence shown here is derived from an EMBL/GenBank/DDBJ whole genome shotgun (WGS) entry which is preliminary data.</text>
</comment>
<evidence type="ECO:0000313" key="3">
    <source>
        <dbReference type="Proteomes" id="UP001558613"/>
    </source>
</evidence>